<dbReference type="AlphaFoldDB" id="A0A1H7PDE9"/>
<reference evidence="1 2" key="1">
    <citation type="submission" date="2016-10" db="EMBL/GenBank/DDBJ databases">
        <authorList>
            <person name="de Groot N.N."/>
        </authorList>
    </citation>
    <scope>NUCLEOTIDE SEQUENCE [LARGE SCALE GENOMIC DNA]</scope>
    <source>
        <strain evidence="1 2">KH2T6</strain>
    </source>
</reference>
<dbReference type="OrthoDB" id="160982at2"/>
<dbReference type="Pfam" id="PF13835">
    <property type="entry name" value="DUF4194"/>
    <property type="match status" value="1"/>
</dbReference>
<accession>A0A1H7PDE9</accession>
<proteinExistence type="predicted"/>
<dbReference type="InterPro" id="IPR025449">
    <property type="entry name" value="JetB"/>
</dbReference>
<sequence length="210" mass="24703">MELEERFEKILGSVSKDKFRQNANKLLNECFILKECADTKMSYYFILKEKELFKAFFYLLGYDIIINEELGLIALDNSFGTGRIRLRLLDSIILLFLRLIYIEEKKKLSQNEQVIIEVDELYERYRSLKSDRLKKVDMRSVLGMFKRYHIISNIDSDMGDPETRLQIFPSIMLAFDGVELNKLYEDAKSKLDKYVKGGESDDIADEEDND</sequence>
<dbReference type="Proteomes" id="UP000186015">
    <property type="component" value="Unassembled WGS sequence"/>
</dbReference>
<dbReference type="EMBL" id="FOAT01000020">
    <property type="protein sequence ID" value="SEL33107.1"/>
    <property type="molecule type" value="Genomic_DNA"/>
</dbReference>
<protein>
    <recommendedName>
        <fullName evidence="3">DUF4194 domain-containing protein</fullName>
    </recommendedName>
</protein>
<gene>
    <name evidence="1" type="ORF">SAMN05216469_12035</name>
</gene>
<dbReference type="RefSeq" id="WP_074835667.1">
    <property type="nucleotide sequence ID" value="NZ_FOAT01000020.1"/>
</dbReference>
<evidence type="ECO:0000313" key="2">
    <source>
        <dbReference type="Proteomes" id="UP000186015"/>
    </source>
</evidence>
<evidence type="ECO:0008006" key="3">
    <source>
        <dbReference type="Google" id="ProtNLM"/>
    </source>
</evidence>
<organism evidence="1 2">
    <name type="scientific">Ruminococcus albus</name>
    <dbReference type="NCBI Taxonomy" id="1264"/>
    <lineage>
        <taxon>Bacteria</taxon>
        <taxon>Bacillati</taxon>
        <taxon>Bacillota</taxon>
        <taxon>Clostridia</taxon>
        <taxon>Eubacteriales</taxon>
        <taxon>Oscillospiraceae</taxon>
        <taxon>Ruminococcus</taxon>
    </lineage>
</organism>
<evidence type="ECO:0000313" key="1">
    <source>
        <dbReference type="EMBL" id="SEL33107.1"/>
    </source>
</evidence>
<name>A0A1H7PDE9_RUMAL</name>